<dbReference type="eggNOG" id="KOG3783">
    <property type="taxonomic scope" value="Eukaryota"/>
</dbReference>
<gene>
    <name evidence="2" type="ORF">BDEG_24769</name>
</gene>
<dbReference type="InterPro" id="IPR019412">
    <property type="entry name" value="IML2/TPR_39"/>
</dbReference>
<accession>A0A177WN59</accession>
<dbReference type="EMBL" id="DS022305">
    <property type="protein sequence ID" value="OAJ41125.1"/>
    <property type="molecule type" value="Genomic_DNA"/>
</dbReference>
<reference evidence="2 3" key="2">
    <citation type="submission" date="2016-05" db="EMBL/GenBank/DDBJ databases">
        <title>Lineage-specific infection strategies underlie the spectrum of fungal disease in amphibians.</title>
        <authorList>
            <person name="Cuomo C.A."/>
            <person name="Farrer R.A."/>
            <person name="James T."/>
            <person name="Longcore J."/>
            <person name="Birren B."/>
        </authorList>
    </citation>
    <scope>NUCLEOTIDE SEQUENCE [LARGE SCALE GENOMIC DNA]</scope>
    <source>
        <strain evidence="2 3">JEL423</strain>
    </source>
</reference>
<dbReference type="GO" id="GO:0005829">
    <property type="term" value="C:cytosol"/>
    <property type="evidence" value="ECO:0007669"/>
    <property type="project" value="TreeGrafter"/>
</dbReference>
<evidence type="ECO:0000313" key="3">
    <source>
        <dbReference type="Proteomes" id="UP000077115"/>
    </source>
</evidence>
<proteinExistence type="predicted"/>
<evidence type="ECO:0000256" key="1">
    <source>
        <dbReference type="SAM" id="MobiDB-lite"/>
    </source>
</evidence>
<evidence type="ECO:0008006" key="4">
    <source>
        <dbReference type="Google" id="ProtNLM"/>
    </source>
</evidence>
<dbReference type="PANTHER" id="PTHR31859:SF1">
    <property type="entry name" value="TETRATRICOPEPTIDE REPEAT PROTEIN 39C"/>
    <property type="match status" value="1"/>
</dbReference>
<dbReference type="OrthoDB" id="43460at2759"/>
<dbReference type="GO" id="GO:0005741">
    <property type="term" value="C:mitochondrial outer membrane"/>
    <property type="evidence" value="ECO:0007669"/>
    <property type="project" value="TreeGrafter"/>
</dbReference>
<dbReference type="PANTHER" id="PTHR31859">
    <property type="entry name" value="TETRATRICOPEPTIDE REPEAT PROTEIN 39 FAMILY MEMBER"/>
    <property type="match status" value="1"/>
</dbReference>
<dbReference type="Gene3D" id="1.25.40.10">
    <property type="entry name" value="Tetratricopeptide repeat domain"/>
    <property type="match status" value="1"/>
</dbReference>
<dbReference type="Proteomes" id="UP000077115">
    <property type="component" value="Unassembled WGS sequence"/>
</dbReference>
<feature type="compositionally biased region" description="Low complexity" evidence="1">
    <location>
        <begin position="1"/>
        <end position="20"/>
    </location>
</feature>
<evidence type="ECO:0000313" key="2">
    <source>
        <dbReference type="EMBL" id="OAJ41125.1"/>
    </source>
</evidence>
<dbReference type="AlphaFoldDB" id="A0A177WN59"/>
<dbReference type="Pfam" id="PF10300">
    <property type="entry name" value="Iml2-TPR_39"/>
    <property type="match status" value="2"/>
</dbReference>
<dbReference type="SUPFAM" id="SSF48452">
    <property type="entry name" value="TPR-like"/>
    <property type="match status" value="1"/>
</dbReference>
<dbReference type="InterPro" id="IPR011990">
    <property type="entry name" value="TPR-like_helical_dom_sf"/>
</dbReference>
<name>A0A177WN59_BATDL</name>
<organism evidence="2 3">
    <name type="scientific">Batrachochytrium dendrobatidis (strain JEL423)</name>
    <dbReference type="NCBI Taxonomy" id="403673"/>
    <lineage>
        <taxon>Eukaryota</taxon>
        <taxon>Fungi</taxon>
        <taxon>Fungi incertae sedis</taxon>
        <taxon>Chytridiomycota</taxon>
        <taxon>Chytridiomycota incertae sedis</taxon>
        <taxon>Chytridiomycetes</taxon>
        <taxon>Rhizophydiales</taxon>
        <taxon>Rhizophydiales incertae sedis</taxon>
        <taxon>Batrachochytrium</taxon>
    </lineage>
</organism>
<feature type="region of interest" description="Disordered" evidence="1">
    <location>
        <begin position="1"/>
        <end position="46"/>
    </location>
</feature>
<dbReference type="VEuPathDB" id="FungiDB:BDEG_24769"/>
<sequence>MTLVVKTQQLPPLPTSTTKTIDMKSQPAKDQDSDSENECQDIKEGSPTFAPLKLDKAKLRQVITASVLTFEQDMIDTQSAVHLFLNSRVKDAETFLVEKYCKTLPHTLGYGVILSLKCLMTLDRHDIDAAMDALHITVEVAQVLRKEQTIVGSLTGFVFGGGRGGKDGLHFMKMTRIQRHAEVVFAEAYLLQAVLSLLTDTNMVTFVREGLNIRQAYSIFKSGFLFLERVWDEEGSHGLISHQIDQHFINAVYHGIGTFNLVLSVLPARLINLFEMIGFSGNRQFGMRCLELGGNWPDSNSTSQPTNTNLPSKSQTTKNKKFKKCIEFKFPDGKQAVTGVRSFLCDLSLHMYHIVLSSMIQMPGCNVPLSRQVLTLNLQNHPDSFLYLTLQARLLQSEAKPDQAIIKLNRVIDIQNDWRQLAHICFWDLGMCHAALGNWKQASECYKILFEESTWSPAIYLYLQAAFLYMHDAIGCKQDIETMLKQVPKLCKKVAGKSIPLEKFVSRKSRKYFLQGKRLLLPGYEIMYMWNGFDHVPSDRLVKIQIEVDAAIQDLDLQLSKLSTVIKPSVTKPAILSKTASQVLDKQKDNDMPYDTYYDDVCLTRLFKGLVLREQAFPTHLTFVPESFMTAITQERIGTTAQTATPDQQKTSKQLHYSAKQFDYIALIADQVHLDHWILPFARYELAQIYVRIGEYEKAKREYSAALNGGYADDEVGHRKRKASMENSLHLRVHNGLSKLKILDRMSIGVEDDEDNGNESS</sequence>
<protein>
    <recommendedName>
        <fullName evidence="4">Tetratricopeptide repeat protein 39B</fullName>
    </recommendedName>
</protein>
<dbReference type="GO" id="GO:0005634">
    <property type="term" value="C:nucleus"/>
    <property type="evidence" value="ECO:0007669"/>
    <property type="project" value="TreeGrafter"/>
</dbReference>
<reference evidence="2 3" key="1">
    <citation type="submission" date="2006-10" db="EMBL/GenBank/DDBJ databases">
        <title>The Genome Sequence of Batrachochytrium dendrobatidis JEL423.</title>
        <authorList>
            <consortium name="The Broad Institute Genome Sequencing Platform"/>
            <person name="Birren B."/>
            <person name="Lander E."/>
            <person name="Galagan J."/>
            <person name="Cuomo C."/>
            <person name="Devon K."/>
            <person name="Jaffe D."/>
            <person name="Butler J."/>
            <person name="Alvarez P."/>
            <person name="Gnerre S."/>
            <person name="Grabherr M."/>
            <person name="Kleber M."/>
            <person name="Mauceli E."/>
            <person name="Brockman W."/>
            <person name="Young S."/>
            <person name="LaButti K."/>
            <person name="Sykes S."/>
            <person name="DeCaprio D."/>
            <person name="Crawford M."/>
            <person name="Koehrsen M."/>
            <person name="Engels R."/>
            <person name="Montgomery P."/>
            <person name="Pearson M."/>
            <person name="Howarth C."/>
            <person name="Larson L."/>
            <person name="White J."/>
            <person name="O'Leary S."/>
            <person name="Kodira C."/>
            <person name="Zeng Q."/>
            <person name="Yandava C."/>
            <person name="Alvarado L."/>
            <person name="Longcore J."/>
            <person name="James T."/>
        </authorList>
    </citation>
    <scope>NUCLEOTIDE SEQUENCE [LARGE SCALE GENOMIC DNA]</scope>
    <source>
        <strain evidence="2 3">JEL423</strain>
    </source>
</reference>